<evidence type="ECO:0000256" key="1">
    <source>
        <dbReference type="SAM" id="MobiDB-lite"/>
    </source>
</evidence>
<feature type="region of interest" description="Disordered" evidence="1">
    <location>
        <begin position="1"/>
        <end position="159"/>
    </location>
</feature>
<dbReference type="EMBL" id="JARQWQ010000085">
    <property type="protein sequence ID" value="KAK2552640.1"/>
    <property type="molecule type" value="Genomic_DNA"/>
</dbReference>
<sequence>MTSTDNQVGLTDSSNISTNLFGNDSDPTPVPTQREVNQCQVARNKSNVFGSDAPVPEAAPAHHKQSQQRRQQSSVFGEPPQPVPKPSFEPEPRKPHLVNPHQEARQKSTVFEEPQVQAKPPPRKTSDIISGQGVNSEEKAHTTVKMHAPPGGKSSISFG</sequence>
<reference evidence="2" key="2">
    <citation type="journal article" date="2023" name="Science">
        <title>Genomic signatures of disease resistance in endangered staghorn corals.</title>
        <authorList>
            <person name="Vollmer S.V."/>
            <person name="Selwyn J.D."/>
            <person name="Despard B.A."/>
            <person name="Roesel C.L."/>
        </authorList>
    </citation>
    <scope>NUCLEOTIDE SEQUENCE</scope>
    <source>
        <strain evidence="2">K2</strain>
    </source>
</reference>
<protein>
    <submittedName>
        <fullName evidence="2">Uncharacterized protein</fullName>
    </submittedName>
</protein>
<keyword evidence="3" id="KW-1185">Reference proteome</keyword>
<evidence type="ECO:0000313" key="3">
    <source>
        <dbReference type="Proteomes" id="UP001249851"/>
    </source>
</evidence>
<dbReference type="AlphaFoldDB" id="A0AAD9Q1J4"/>
<evidence type="ECO:0000313" key="2">
    <source>
        <dbReference type="EMBL" id="KAK2552640.1"/>
    </source>
</evidence>
<gene>
    <name evidence="2" type="ORF">P5673_026304</name>
</gene>
<name>A0AAD9Q1J4_ACRCE</name>
<accession>A0AAD9Q1J4</accession>
<dbReference type="Proteomes" id="UP001249851">
    <property type="component" value="Unassembled WGS sequence"/>
</dbReference>
<comment type="caution">
    <text evidence="2">The sequence shown here is derived from an EMBL/GenBank/DDBJ whole genome shotgun (WGS) entry which is preliminary data.</text>
</comment>
<organism evidence="2 3">
    <name type="scientific">Acropora cervicornis</name>
    <name type="common">Staghorn coral</name>
    <dbReference type="NCBI Taxonomy" id="6130"/>
    <lineage>
        <taxon>Eukaryota</taxon>
        <taxon>Metazoa</taxon>
        <taxon>Cnidaria</taxon>
        <taxon>Anthozoa</taxon>
        <taxon>Hexacorallia</taxon>
        <taxon>Scleractinia</taxon>
        <taxon>Astrocoeniina</taxon>
        <taxon>Acroporidae</taxon>
        <taxon>Acropora</taxon>
    </lineage>
</organism>
<feature type="compositionally biased region" description="Polar residues" evidence="1">
    <location>
        <begin position="1"/>
        <end position="26"/>
    </location>
</feature>
<reference evidence="2" key="1">
    <citation type="journal article" date="2023" name="G3 (Bethesda)">
        <title>Whole genome assembly and annotation of the endangered Caribbean coral Acropora cervicornis.</title>
        <authorList>
            <person name="Selwyn J.D."/>
            <person name="Vollmer S.V."/>
        </authorList>
    </citation>
    <scope>NUCLEOTIDE SEQUENCE</scope>
    <source>
        <strain evidence="2">K2</strain>
    </source>
</reference>
<proteinExistence type="predicted"/>
<feature type="compositionally biased region" description="Polar residues" evidence="1">
    <location>
        <begin position="34"/>
        <end position="49"/>
    </location>
</feature>